<dbReference type="eggNOG" id="COG3547">
    <property type="taxonomic scope" value="Bacteria"/>
</dbReference>
<dbReference type="AlphaFoldDB" id="L0S4R0"/>
<proteinExistence type="predicted"/>
<keyword evidence="3" id="KW-1185">Reference proteome</keyword>
<dbReference type="KEGG" id="tae:TepiRe1_1988"/>
<sequence>MVVDAHHMKTVPGRKTDIKDAQWIADLLQHSLLKSSFIPDKEQRELREIVRYRKNLIEERSRELNRLEKTLEGANIKLSSFASSLTGVSSRKLIEQLLP</sequence>
<evidence type="ECO:0000313" key="2">
    <source>
        <dbReference type="EMBL" id="CCP26812.1"/>
    </source>
</evidence>
<dbReference type="GO" id="GO:0006313">
    <property type="term" value="P:DNA transposition"/>
    <property type="evidence" value="ECO:0007669"/>
    <property type="project" value="InterPro"/>
</dbReference>
<feature type="domain" description="Transposase IS110-like N-terminal" evidence="1">
    <location>
        <begin position="8"/>
        <end position="74"/>
    </location>
</feature>
<evidence type="ECO:0000259" key="1">
    <source>
        <dbReference type="Pfam" id="PF01548"/>
    </source>
</evidence>
<dbReference type="EMBL" id="HF563609">
    <property type="protein sequence ID" value="CCP26812.1"/>
    <property type="molecule type" value="Genomic_DNA"/>
</dbReference>
<dbReference type="PANTHER" id="PTHR33055">
    <property type="entry name" value="TRANSPOSASE FOR INSERTION SEQUENCE ELEMENT IS1111A"/>
    <property type="match status" value="1"/>
</dbReference>
<dbReference type="GO" id="GO:0004803">
    <property type="term" value="F:transposase activity"/>
    <property type="evidence" value="ECO:0007669"/>
    <property type="project" value="InterPro"/>
</dbReference>
<organism evidence="2 3">
    <name type="scientific">Tepidanaerobacter acetatoxydans (strain DSM 21804 / JCM 16047 / Re1)</name>
    <dbReference type="NCBI Taxonomy" id="1209989"/>
    <lineage>
        <taxon>Bacteria</taxon>
        <taxon>Bacillati</taxon>
        <taxon>Bacillota</taxon>
        <taxon>Clostridia</taxon>
        <taxon>Thermosediminibacterales</taxon>
        <taxon>Tepidanaerobacteraceae</taxon>
        <taxon>Tepidanaerobacter</taxon>
    </lineage>
</organism>
<gene>
    <name evidence="2" type="ordered locus">TEPIRE1_1988</name>
</gene>
<dbReference type="InterPro" id="IPR002525">
    <property type="entry name" value="Transp_IS110-like_N"/>
</dbReference>
<dbReference type="PANTHER" id="PTHR33055:SF15">
    <property type="entry name" value="TRANSPOSASE-RELATED"/>
    <property type="match status" value="1"/>
</dbReference>
<evidence type="ECO:0000313" key="3">
    <source>
        <dbReference type="Proteomes" id="UP000010802"/>
    </source>
</evidence>
<dbReference type="HOGENOM" id="CLU_155861_0_0_9"/>
<dbReference type="InterPro" id="IPR047650">
    <property type="entry name" value="Transpos_IS110"/>
</dbReference>
<reference evidence="3" key="1">
    <citation type="journal article" date="2013" name="Genome Announc.">
        <title>First genome sequence of a syntrophic acetate-oxidizing bacterium, Tepidanaerobacter acetatoxydans strain Re1.</title>
        <authorList>
            <person name="Manzoor S."/>
            <person name="Bongcam-Rudloff E."/>
            <person name="Schnurer A."/>
            <person name="Muller B."/>
        </authorList>
    </citation>
    <scope>NUCLEOTIDE SEQUENCE [LARGE SCALE GENOMIC DNA]</scope>
    <source>
        <strain evidence="3">Re1</strain>
    </source>
</reference>
<dbReference type="Proteomes" id="UP000010802">
    <property type="component" value="Chromosome"/>
</dbReference>
<protein>
    <submittedName>
        <fullName evidence="2">Transposase</fullName>
    </submittedName>
</protein>
<accession>L0S4R0</accession>
<dbReference type="Pfam" id="PF01548">
    <property type="entry name" value="DEDD_Tnp_IS110"/>
    <property type="match status" value="1"/>
</dbReference>
<name>L0S4R0_TEPAE</name>
<dbReference type="GO" id="GO:0003677">
    <property type="term" value="F:DNA binding"/>
    <property type="evidence" value="ECO:0007669"/>
    <property type="project" value="InterPro"/>
</dbReference>
<dbReference type="PATRIC" id="fig|1209989.3.peg.2296"/>